<gene>
    <name evidence="1" type="ORF">XU08_C0001G0224</name>
</gene>
<sequence>MKSLPRGAILIALPLLFFASSSLVALFSTAAILVSSSPDKFIELPTAGSAIFTSPPPEGIVLGESVVAEGARPIILRRFLASYHSPLVPYTNFILEVSEKYRLDWRLLTAISGNESLFGRVTPPDCYNAWGWGIHSRGTLCFSNWEEGITAVARGIKRNYIDQGLVTVEQIMMKYAPVSVANGTGWNKSINWFMERLENAQNYRD</sequence>
<comment type="caution">
    <text evidence="1">The sequence shown here is derived from an EMBL/GenBank/DDBJ whole genome shotgun (WGS) entry which is preliminary data.</text>
</comment>
<name>A0A0T5ZYY0_UNCKA</name>
<evidence type="ECO:0000313" key="1">
    <source>
        <dbReference type="EMBL" id="KRT67813.1"/>
    </source>
</evidence>
<evidence type="ECO:0008006" key="3">
    <source>
        <dbReference type="Google" id="ProtNLM"/>
    </source>
</evidence>
<accession>A0A0T5ZYY0</accession>
<evidence type="ECO:0000313" key="2">
    <source>
        <dbReference type="Proteomes" id="UP000051297"/>
    </source>
</evidence>
<dbReference type="Proteomes" id="UP000051297">
    <property type="component" value="Unassembled WGS sequence"/>
</dbReference>
<protein>
    <recommendedName>
        <fullName evidence="3">Mannosyl-glycoprotein endo-beta-N-acetylglucosamidase-like domain-containing protein</fullName>
    </recommendedName>
</protein>
<dbReference type="AlphaFoldDB" id="A0A0T5ZYY0"/>
<reference evidence="1 2" key="1">
    <citation type="submission" date="2015-05" db="EMBL/GenBank/DDBJ databases">
        <title>Critical biogeochemical functions in the subsurface are associated with bacteria from new phyla and little studied lineages.</title>
        <authorList>
            <person name="Hug L.A."/>
            <person name="Thomas B.C."/>
            <person name="Sharon I."/>
            <person name="Brown C.T."/>
            <person name="Sharma R."/>
            <person name="Hettich R.L."/>
            <person name="Wilkins M.J."/>
            <person name="Williams K.H."/>
            <person name="Singh A."/>
            <person name="Banfield J.F."/>
        </authorList>
    </citation>
    <scope>NUCLEOTIDE SEQUENCE [LARGE SCALE GENOMIC DNA]</scope>
    <source>
        <strain evidence="1">CSP1-7</strain>
    </source>
</reference>
<dbReference type="EMBL" id="LDXK01000001">
    <property type="protein sequence ID" value="KRT67813.1"/>
    <property type="molecule type" value="Genomic_DNA"/>
</dbReference>
<organism evidence="1 2">
    <name type="scientific">candidate division WWE3 bacterium CSP1-7</name>
    <dbReference type="NCBI Taxonomy" id="1576480"/>
    <lineage>
        <taxon>Bacteria</taxon>
        <taxon>Katanobacteria</taxon>
    </lineage>
</organism>
<dbReference type="STRING" id="1576480.XU08_C0001G0224"/>
<proteinExistence type="predicted"/>